<dbReference type="OMA" id="MAVWKEK"/>
<dbReference type="AlphaFoldDB" id="A0A3E2HFL6"/>
<feature type="non-terminal residue" evidence="1">
    <location>
        <position position="1"/>
    </location>
</feature>
<feature type="non-terminal residue" evidence="1">
    <location>
        <position position="133"/>
    </location>
</feature>
<organism evidence="1 2">
    <name type="scientific">Scytalidium lignicola</name>
    <name type="common">Hyphomycete</name>
    <dbReference type="NCBI Taxonomy" id="5539"/>
    <lineage>
        <taxon>Eukaryota</taxon>
        <taxon>Fungi</taxon>
        <taxon>Dikarya</taxon>
        <taxon>Ascomycota</taxon>
        <taxon>Pezizomycotina</taxon>
        <taxon>Leotiomycetes</taxon>
        <taxon>Leotiomycetes incertae sedis</taxon>
        <taxon>Scytalidium</taxon>
    </lineage>
</organism>
<dbReference type="Pfam" id="PF01042">
    <property type="entry name" value="Ribonuc_L-PSP"/>
    <property type="match status" value="1"/>
</dbReference>
<protein>
    <submittedName>
        <fullName evidence="1">Uncharacterized protein</fullName>
    </submittedName>
</protein>
<dbReference type="EMBL" id="NCSJ02000059">
    <property type="protein sequence ID" value="RFU32216.1"/>
    <property type="molecule type" value="Genomic_DNA"/>
</dbReference>
<sequence length="133" mass="14203">MSYHQYDGPAGDAAEAHGYSNVVILPIPSQIVVTAGQPGLDLKTGKVVTTSAEDQISAAFDCVEAALTKAGVSKGLLGVHKFLTFMLDTDLEPVMMEIWRKRCPGHRPTWTCVGASKLCLPGMIVEIQAEATM</sequence>
<dbReference type="Gene3D" id="3.30.1330.40">
    <property type="entry name" value="RutC-like"/>
    <property type="match status" value="1"/>
</dbReference>
<comment type="caution">
    <text evidence="1">The sequence shown here is derived from an EMBL/GenBank/DDBJ whole genome shotgun (WGS) entry which is preliminary data.</text>
</comment>
<evidence type="ECO:0000313" key="1">
    <source>
        <dbReference type="EMBL" id="RFU32216.1"/>
    </source>
</evidence>
<name>A0A3E2HFL6_SCYLI</name>
<dbReference type="OrthoDB" id="309640at2759"/>
<dbReference type="SUPFAM" id="SSF55298">
    <property type="entry name" value="YjgF-like"/>
    <property type="match status" value="1"/>
</dbReference>
<dbReference type="InterPro" id="IPR035959">
    <property type="entry name" value="RutC-like_sf"/>
</dbReference>
<gene>
    <name evidence="1" type="ORF">B7463_g4107</name>
</gene>
<accession>A0A3E2HFL6</accession>
<proteinExistence type="predicted"/>
<dbReference type="InterPro" id="IPR006175">
    <property type="entry name" value="YjgF/YER057c/UK114"/>
</dbReference>
<evidence type="ECO:0000313" key="2">
    <source>
        <dbReference type="Proteomes" id="UP000258309"/>
    </source>
</evidence>
<reference evidence="1 2" key="1">
    <citation type="submission" date="2018-05" db="EMBL/GenBank/DDBJ databases">
        <title>Draft genome sequence of Scytalidium lignicola DSM 105466, a ubiquitous saprotrophic fungus.</title>
        <authorList>
            <person name="Buettner E."/>
            <person name="Gebauer A.M."/>
            <person name="Hofrichter M."/>
            <person name="Liers C."/>
            <person name="Kellner H."/>
        </authorList>
    </citation>
    <scope>NUCLEOTIDE SEQUENCE [LARGE SCALE GENOMIC DNA]</scope>
    <source>
        <strain evidence="1 2">DSM 105466</strain>
    </source>
</reference>
<keyword evidence="2" id="KW-1185">Reference proteome</keyword>
<dbReference type="Proteomes" id="UP000258309">
    <property type="component" value="Unassembled WGS sequence"/>
</dbReference>